<evidence type="ECO:0000256" key="1">
    <source>
        <dbReference type="ARBA" id="ARBA00004141"/>
    </source>
</evidence>
<evidence type="ECO:0000313" key="6">
    <source>
        <dbReference type="EMBL" id="GAO45136.1"/>
    </source>
</evidence>
<dbReference type="InterPro" id="IPR002293">
    <property type="entry name" value="AA/rel_permease1"/>
</dbReference>
<dbReference type="STRING" id="1220578.FPE01S_04_03790"/>
<comment type="subcellular location">
    <subcellularLocation>
        <location evidence="1">Membrane</location>
        <topology evidence="1">Multi-pass membrane protein</topology>
    </subcellularLocation>
</comment>
<dbReference type="EMBL" id="BBWV01000004">
    <property type="protein sequence ID" value="GAO45136.1"/>
    <property type="molecule type" value="Genomic_DNA"/>
</dbReference>
<feature type="transmembrane region" description="Helical" evidence="5">
    <location>
        <begin position="174"/>
        <end position="192"/>
    </location>
</feature>
<evidence type="ECO:0000313" key="7">
    <source>
        <dbReference type="Proteomes" id="UP000033121"/>
    </source>
</evidence>
<feature type="transmembrane region" description="Helical" evidence="5">
    <location>
        <begin position="346"/>
        <end position="365"/>
    </location>
</feature>
<dbReference type="InterPro" id="IPR050598">
    <property type="entry name" value="AminoAcid_Transporter"/>
</dbReference>
<gene>
    <name evidence="6" type="ORF">FPE01S_04_03790</name>
</gene>
<feature type="transmembrane region" description="Helical" evidence="5">
    <location>
        <begin position="27"/>
        <end position="49"/>
    </location>
</feature>
<dbReference type="GO" id="GO:0016020">
    <property type="term" value="C:membrane"/>
    <property type="evidence" value="ECO:0007669"/>
    <property type="project" value="UniProtKB-SubCell"/>
</dbReference>
<dbReference type="Gene3D" id="1.20.1740.10">
    <property type="entry name" value="Amino acid/polyamine transporter I"/>
    <property type="match status" value="1"/>
</dbReference>
<feature type="transmembrane region" description="Helical" evidence="5">
    <location>
        <begin position="371"/>
        <end position="393"/>
    </location>
</feature>
<dbReference type="GO" id="GO:0015179">
    <property type="term" value="F:L-amino acid transmembrane transporter activity"/>
    <property type="evidence" value="ECO:0007669"/>
    <property type="project" value="TreeGrafter"/>
</dbReference>
<evidence type="ECO:0000256" key="4">
    <source>
        <dbReference type="ARBA" id="ARBA00023136"/>
    </source>
</evidence>
<dbReference type="Pfam" id="PF13520">
    <property type="entry name" value="AA_permease_2"/>
    <property type="match status" value="1"/>
</dbReference>
<keyword evidence="7" id="KW-1185">Reference proteome</keyword>
<dbReference type="Proteomes" id="UP000033121">
    <property type="component" value="Unassembled WGS sequence"/>
</dbReference>
<organism evidence="6 7">
    <name type="scientific">Flavihumibacter petaseus NBRC 106054</name>
    <dbReference type="NCBI Taxonomy" id="1220578"/>
    <lineage>
        <taxon>Bacteria</taxon>
        <taxon>Pseudomonadati</taxon>
        <taxon>Bacteroidota</taxon>
        <taxon>Chitinophagia</taxon>
        <taxon>Chitinophagales</taxon>
        <taxon>Chitinophagaceae</taxon>
        <taxon>Flavihumibacter</taxon>
    </lineage>
</organism>
<comment type="caution">
    <text evidence="6">The sequence shown here is derived from an EMBL/GenBank/DDBJ whole genome shotgun (WGS) entry which is preliminary data.</text>
</comment>
<feature type="transmembrane region" description="Helical" evidence="5">
    <location>
        <begin position="251"/>
        <end position="269"/>
    </location>
</feature>
<keyword evidence="4 5" id="KW-0472">Membrane</keyword>
<sequence>MIPAIKTFFKCMIEGKYLHCMTTKNQLGLFDLTMIVIGLVIGMGIFRTATDSAQASLTPGIYFAAWMVGGLVALCGALTYAEIGSRFPVTGGYYKIFAECYHPSVAFAINCIILISNAASLAGVALIGSEYISQLLFHEPPGDFTKALIAMGAVTVFYGVNLAGLRMSSKTQNVLMVIKITMVLVLVGSLFLPGHPVMESTVAPGTYSMQEMIRSFGVALIAVSFTYGGYQQSINFGDEVREPRKTIPRGIFIGILTIIGLYLTVQFAYVHTIGFEQLKQTRGIAAVVAERMFGPTGKTVFTVFLFLAVLAYVNVLLLSNPRVMYAMSKDGILPKAFAQKNEEKDVLTVSLTVFAAICIIVLFFMNTFDKILGFTIFLDSIGMATSAATIFILRKRTRHLDGTGIYTMKLFPVMPVIFILAYVFVGTSIFINTPDLALTALAVFAAFLLLYFTVIRKPGRP</sequence>
<feature type="transmembrane region" description="Helical" evidence="5">
    <location>
        <begin position="300"/>
        <end position="319"/>
    </location>
</feature>
<accession>A0A0E9N607</accession>
<keyword evidence="2 5" id="KW-0812">Transmembrane</keyword>
<evidence type="ECO:0000256" key="5">
    <source>
        <dbReference type="SAM" id="Phobius"/>
    </source>
</evidence>
<name>A0A0E9N607_9BACT</name>
<proteinExistence type="predicted"/>
<feature type="transmembrane region" description="Helical" evidence="5">
    <location>
        <begin position="61"/>
        <end position="83"/>
    </location>
</feature>
<feature type="transmembrane region" description="Helical" evidence="5">
    <location>
        <begin position="147"/>
        <end position="165"/>
    </location>
</feature>
<dbReference type="PANTHER" id="PTHR11785:SF512">
    <property type="entry name" value="SOBREMESA, ISOFORM B"/>
    <property type="match status" value="1"/>
</dbReference>
<dbReference type="AlphaFoldDB" id="A0A0E9N607"/>
<evidence type="ECO:0000256" key="2">
    <source>
        <dbReference type="ARBA" id="ARBA00022692"/>
    </source>
</evidence>
<feature type="transmembrane region" description="Helical" evidence="5">
    <location>
        <begin position="212"/>
        <end position="230"/>
    </location>
</feature>
<dbReference type="PIRSF" id="PIRSF006060">
    <property type="entry name" value="AA_transporter"/>
    <property type="match status" value="1"/>
</dbReference>
<dbReference type="PANTHER" id="PTHR11785">
    <property type="entry name" value="AMINO ACID TRANSPORTER"/>
    <property type="match status" value="1"/>
</dbReference>
<feature type="transmembrane region" description="Helical" evidence="5">
    <location>
        <begin position="413"/>
        <end position="431"/>
    </location>
</feature>
<feature type="transmembrane region" description="Helical" evidence="5">
    <location>
        <begin position="104"/>
        <end position="127"/>
    </location>
</feature>
<feature type="transmembrane region" description="Helical" evidence="5">
    <location>
        <begin position="437"/>
        <end position="455"/>
    </location>
</feature>
<reference evidence="6 7" key="1">
    <citation type="submission" date="2015-04" db="EMBL/GenBank/DDBJ databases">
        <title>Whole genome shotgun sequence of Flavihumibacter petaseus NBRC 106054.</title>
        <authorList>
            <person name="Miyazawa S."/>
            <person name="Hosoyama A."/>
            <person name="Hashimoto M."/>
            <person name="Noguchi M."/>
            <person name="Tsuchikane K."/>
            <person name="Ohji S."/>
            <person name="Yamazoe A."/>
            <person name="Ichikawa N."/>
            <person name="Kimura A."/>
            <person name="Fujita N."/>
        </authorList>
    </citation>
    <scope>NUCLEOTIDE SEQUENCE [LARGE SCALE GENOMIC DNA]</scope>
    <source>
        <strain evidence="6 7">NBRC 106054</strain>
    </source>
</reference>
<protein>
    <submittedName>
        <fullName evidence="6">Putative APC family transporter</fullName>
    </submittedName>
</protein>
<evidence type="ECO:0000256" key="3">
    <source>
        <dbReference type="ARBA" id="ARBA00022989"/>
    </source>
</evidence>
<keyword evidence="3 5" id="KW-1133">Transmembrane helix</keyword>